<proteinExistence type="predicted"/>
<protein>
    <submittedName>
        <fullName evidence="2">Uncharacterized protein</fullName>
    </submittedName>
</protein>
<dbReference type="EMBL" id="JAWWMZ010000016">
    <property type="protein sequence ID" value="MDX4957258.1"/>
    <property type="molecule type" value="Genomic_DNA"/>
</dbReference>
<reference evidence="2" key="1">
    <citation type="submission" date="2023-11" db="EMBL/GenBank/DDBJ databases">
        <title>Identification and selenium tolerance of Delftia acidovorans R3-25.</title>
        <authorList>
            <person name="Zhang S."/>
            <person name="Liu Y."/>
            <person name="Guo Y."/>
        </authorList>
    </citation>
    <scope>NUCLEOTIDE SEQUENCE</scope>
    <source>
        <strain evidence="2">R3-25</strain>
    </source>
</reference>
<dbReference type="RefSeq" id="WP_319076723.1">
    <property type="nucleotide sequence ID" value="NZ_JAWWMZ010000016.1"/>
</dbReference>
<comment type="caution">
    <text evidence="2">The sequence shown here is derived from an EMBL/GenBank/DDBJ whole genome shotgun (WGS) entry which is preliminary data.</text>
</comment>
<gene>
    <name evidence="2" type="ORF">SGN30_27895</name>
</gene>
<evidence type="ECO:0000256" key="1">
    <source>
        <dbReference type="SAM" id="MobiDB-lite"/>
    </source>
</evidence>
<dbReference type="AlphaFoldDB" id="A0AAJ2R8P1"/>
<evidence type="ECO:0000313" key="3">
    <source>
        <dbReference type="Proteomes" id="UP001287445"/>
    </source>
</evidence>
<evidence type="ECO:0000313" key="2">
    <source>
        <dbReference type="EMBL" id="MDX4957258.1"/>
    </source>
</evidence>
<sequence length="64" mass="7556">MTRISDKPLAFQSLQQRRREREQARNKAVLREDRRTFHAQNLAFQNPQLRHLAPGVWPPIPGLI</sequence>
<feature type="region of interest" description="Disordered" evidence="1">
    <location>
        <begin position="1"/>
        <end position="30"/>
    </location>
</feature>
<name>A0AAJ2R8P1_DELAC</name>
<accession>A0AAJ2R8P1</accession>
<dbReference type="Proteomes" id="UP001287445">
    <property type="component" value="Unassembled WGS sequence"/>
</dbReference>
<feature type="compositionally biased region" description="Basic and acidic residues" evidence="1">
    <location>
        <begin position="17"/>
        <end position="30"/>
    </location>
</feature>
<organism evidence="2 3">
    <name type="scientific">Delftia acidovorans</name>
    <name type="common">Pseudomonas acidovorans</name>
    <name type="synonym">Comamonas acidovorans</name>
    <dbReference type="NCBI Taxonomy" id="80866"/>
    <lineage>
        <taxon>Bacteria</taxon>
        <taxon>Pseudomonadati</taxon>
        <taxon>Pseudomonadota</taxon>
        <taxon>Betaproteobacteria</taxon>
        <taxon>Burkholderiales</taxon>
        <taxon>Comamonadaceae</taxon>
        <taxon>Delftia</taxon>
    </lineage>
</organism>